<feature type="domain" description="CxC2-like cysteine cluster KDZ transposase-associated" evidence="3">
    <location>
        <begin position="72"/>
        <end position="178"/>
    </location>
</feature>
<dbReference type="OMA" id="RSICTHG"/>
<sequence length="691" mass="78285">DEYLNKYIHLEGRGNASAFPCDCNSGRAREYCCESCGGRQMTCKECCVTAHQCLPLHFIQKWNGRFFEHVSLKSLGLRVNMGHKDGSKCVLRQAGHAKFVVINTNRIHRVSISFCGCDKKVPHRQQLLRYGWYPSTVDTPETACTEEALGQYSALMSRTKVLPHGYYQALESLTDSLGLDVPPSHYKVFLRILRQHRYIRLMKEAGRGNVANGIETTRPGELAVACPACPHPNVNLPDGWENADLLRKFLYCLFLTMDTNFRLKNRDRGGSLSDVELFDGLAYFVKTEPYMEYIYSQRSTCSSFRAISGVNNKLSKGLQATGVGMIMCARHEFTLALGVGDLQAGERNCNMDYLFFSIFAPLILLLVVISYDIACQWKTNLFKRMNTLPPEMQMSLVMMAQILVFGVPKFHAPGHNQKCATEHSLNLITGAGRTDGEGIERGWVEFNLASNSTKEMTLGFQHDTLNIVFSSHNLHKYYGLGKTLQGRLILAMEAQLFHQDGLLVFNESIDESDKADWTAMKVAWENNKTKENPFLFTQNSKCCFQPNNNDESLWLPSALNPDERSICTHGIEKTEGKLRQVQCHSSLNRIRGLLQTKYHFSTHQKLHSRGQRAMTRAYRLIGEYTRKIEAECTKYDKSYKALESLEGTDLLCFGLQPLHSGDIRTLREPAMEPNMPSRRAREMQKGLGEGH</sequence>
<feature type="non-terminal residue" evidence="4">
    <location>
        <position position="1"/>
    </location>
</feature>
<dbReference type="Proteomes" id="UP000053558">
    <property type="component" value="Unassembled WGS sequence"/>
</dbReference>
<dbReference type="Pfam" id="PF18803">
    <property type="entry name" value="CxC2"/>
    <property type="match status" value="1"/>
</dbReference>
<dbReference type="InterPro" id="IPR041457">
    <property type="entry name" value="CxC2_KDZ-assoc"/>
</dbReference>
<feature type="compositionally biased region" description="Basic and acidic residues" evidence="1">
    <location>
        <begin position="679"/>
        <end position="691"/>
    </location>
</feature>
<gene>
    <name evidence="4" type="ORF">CONPUDRAFT_54786</name>
</gene>
<reference evidence="5" key="1">
    <citation type="journal article" date="2012" name="Science">
        <title>The Paleozoic origin of enzymatic lignin decomposition reconstructed from 31 fungal genomes.</title>
        <authorList>
            <person name="Floudas D."/>
            <person name="Binder M."/>
            <person name="Riley R."/>
            <person name="Barry K."/>
            <person name="Blanchette R.A."/>
            <person name="Henrissat B."/>
            <person name="Martinez A.T."/>
            <person name="Otillar R."/>
            <person name="Spatafora J.W."/>
            <person name="Yadav J.S."/>
            <person name="Aerts A."/>
            <person name="Benoit I."/>
            <person name="Boyd A."/>
            <person name="Carlson A."/>
            <person name="Copeland A."/>
            <person name="Coutinho P.M."/>
            <person name="de Vries R.P."/>
            <person name="Ferreira P."/>
            <person name="Findley K."/>
            <person name="Foster B."/>
            <person name="Gaskell J."/>
            <person name="Glotzer D."/>
            <person name="Gorecki P."/>
            <person name="Heitman J."/>
            <person name="Hesse C."/>
            <person name="Hori C."/>
            <person name="Igarashi K."/>
            <person name="Jurgens J.A."/>
            <person name="Kallen N."/>
            <person name="Kersten P."/>
            <person name="Kohler A."/>
            <person name="Kuees U."/>
            <person name="Kumar T.K.A."/>
            <person name="Kuo A."/>
            <person name="LaButti K."/>
            <person name="Larrondo L.F."/>
            <person name="Lindquist E."/>
            <person name="Ling A."/>
            <person name="Lombard V."/>
            <person name="Lucas S."/>
            <person name="Lundell T."/>
            <person name="Martin R."/>
            <person name="McLaughlin D.J."/>
            <person name="Morgenstern I."/>
            <person name="Morin E."/>
            <person name="Murat C."/>
            <person name="Nagy L.G."/>
            <person name="Nolan M."/>
            <person name="Ohm R.A."/>
            <person name="Patyshakuliyeva A."/>
            <person name="Rokas A."/>
            <person name="Ruiz-Duenas F.J."/>
            <person name="Sabat G."/>
            <person name="Salamov A."/>
            <person name="Samejima M."/>
            <person name="Schmutz J."/>
            <person name="Slot J.C."/>
            <person name="St John F."/>
            <person name="Stenlid J."/>
            <person name="Sun H."/>
            <person name="Sun S."/>
            <person name="Syed K."/>
            <person name="Tsang A."/>
            <person name="Wiebenga A."/>
            <person name="Young D."/>
            <person name="Pisabarro A."/>
            <person name="Eastwood D.C."/>
            <person name="Martin F."/>
            <person name="Cullen D."/>
            <person name="Grigoriev I.V."/>
            <person name="Hibbett D.S."/>
        </authorList>
    </citation>
    <scope>NUCLEOTIDE SEQUENCE [LARGE SCALE GENOMIC DNA]</scope>
    <source>
        <strain evidence="5">RWD-64-598 SS2</strain>
    </source>
</reference>
<keyword evidence="2" id="KW-0812">Transmembrane</keyword>
<dbReference type="RefSeq" id="XP_007767418.1">
    <property type="nucleotide sequence ID" value="XM_007769228.1"/>
</dbReference>
<protein>
    <recommendedName>
        <fullName evidence="3">CxC2-like cysteine cluster KDZ transposase-associated domain-containing protein</fullName>
    </recommendedName>
</protein>
<keyword evidence="2" id="KW-1133">Transmembrane helix</keyword>
<accession>A0A5M3MSC8</accession>
<evidence type="ECO:0000313" key="4">
    <source>
        <dbReference type="EMBL" id="EIW81654.1"/>
    </source>
</evidence>
<dbReference type="KEGG" id="cput:CONPUDRAFT_54786"/>
<evidence type="ECO:0000256" key="2">
    <source>
        <dbReference type="SAM" id="Phobius"/>
    </source>
</evidence>
<evidence type="ECO:0000259" key="3">
    <source>
        <dbReference type="Pfam" id="PF18803"/>
    </source>
</evidence>
<feature type="region of interest" description="Disordered" evidence="1">
    <location>
        <begin position="672"/>
        <end position="691"/>
    </location>
</feature>
<dbReference type="InterPro" id="IPR040521">
    <property type="entry name" value="KDZ"/>
</dbReference>
<name>A0A5M3MSC8_CONPW</name>
<dbReference type="EMBL" id="JH711577">
    <property type="protein sequence ID" value="EIW81654.1"/>
    <property type="molecule type" value="Genomic_DNA"/>
</dbReference>
<keyword evidence="5" id="KW-1185">Reference proteome</keyword>
<dbReference type="GeneID" id="19207693"/>
<dbReference type="OrthoDB" id="3261436at2759"/>
<keyword evidence="2" id="KW-0472">Membrane</keyword>
<comment type="caution">
    <text evidence="4">The sequence shown here is derived from an EMBL/GenBank/DDBJ whole genome shotgun (WGS) entry which is preliminary data.</text>
</comment>
<proteinExistence type="predicted"/>
<organism evidence="4 5">
    <name type="scientific">Coniophora puteana (strain RWD-64-598)</name>
    <name type="common">Brown rot fungus</name>
    <dbReference type="NCBI Taxonomy" id="741705"/>
    <lineage>
        <taxon>Eukaryota</taxon>
        <taxon>Fungi</taxon>
        <taxon>Dikarya</taxon>
        <taxon>Basidiomycota</taxon>
        <taxon>Agaricomycotina</taxon>
        <taxon>Agaricomycetes</taxon>
        <taxon>Agaricomycetidae</taxon>
        <taxon>Boletales</taxon>
        <taxon>Coniophorineae</taxon>
        <taxon>Coniophoraceae</taxon>
        <taxon>Coniophora</taxon>
    </lineage>
</organism>
<dbReference type="Pfam" id="PF18758">
    <property type="entry name" value="KDZ"/>
    <property type="match status" value="1"/>
</dbReference>
<feature type="transmembrane region" description="Helical" evidence="2">
    <location>
        <begin position="353"/>
        <end position="374"/>
    </location>
</feature>
<dbReference type="PANTHER" id="PTHR33096:SF1">
    <property type="entry name" value="CXC1-LIKE CYSTEINE CLUSTER ASSOCIATED WITH KDZ TRANSPOSASES DOMAIN-CONTAINING PROTEIN"/>
    <property type="match status" value="1"/>
</dbReference>
<evidence type="ECO:0000313" key="5">
    <source>
        <dbReference type="Proteomes" id="UP000053558"/>
    </source>
</evidence>
<dbReference type="PANTHER" id="PTHR33096">
    <property type="entry name" value="CXC2 DOMAIN-CONTAINING PROTEIN"/>
    <property type="match status" value="1"/>
</dbReference>
<dbReference type="AlphaFoldDB" id="A0A5M3MSC8"/>
<evidence type="ECO:0000256" key="1">
    <source>
        <dbReference type="SAM" id="MobiDB-lite"/>
    </source>
</evidence>